<dbReference type="RefSeq" id="WP_394846782.1">
    <property type="nucleotide sequence ID" value="NZ_CP089982.1"/>
</dbReference>
<evidence type="ECO:0000313" key="3">
    <source>
        <dbReference type="Proteomes" id="UP001379533"/>
    </source>
</evidence>
<reference evidence="2 3" key="1">
    <citation type="submission" date="2021-12" db="EMBL/GenBank/DDBJ databases">
        <title>Discovery of the Pendulisporaceae a myxobacterial family with distinct sporulation behavior and unique specialized metabolism.</title>
        <authorList>
            <person name="Garcia R."/>
            <person name="Popoff A."/>
            <person name="Bader C.D."/>
            <person name="Loehr J."/>
            <person name="Walesch S."/>
            <person name="Walt C."/>
            <person name="Boldt J."/>
            <person name="Bunk B."/>
            <person name="Haeckl F.J.F.P.J."/>
            <person name="Gunesch A.P."/>
            <person name="Birkelbach J."/>
            <person name="Nuebel U."/>
            <person name="Pietschmann T."/>
            <person name="Bach T."/>
            <person name="Mueller R."/>
        </authorList>
    </citation>
    <scope>NUCLEOTIDE SEQUENCE [LARGE SCALE GENOMIC DNA]</scope>
    <source>
        <strain evidence="2 3">MSr12523</strain>
    </source>
</reference>
<dbReference type="Proteomes" id="UP001379533">
    <property type="component" value="Chromosome"/>
</dbReference>
<proteinExistence type="predicted"/>
<evidence type="ECO:0000313" key="2">
    <source>
        <dbReference type="EMBL" id="WXA96169.1"/>
    </source>
</evidence>
<evidence type="ECO:0000256" key="1">
    <source>
        <dbReference type="SAM" id="Phobius"/>
    </source>
</evidence>
<feature type="transmembrane region" description="Helical" evidence="1">
    <location>
        <begin position="144"/>
        <end position="163"/>
    </location>
</feature>
<name>A0ABZ2KDL4_9BACT</name>
<keyword evidence="1" id="KW-1133">Transmembrane helix</keyword>
<organism evidence="2 3">
    <name type="scientific">Pendulispora brunnea</name>
    <dbReference type="NCBI Taxonomy" id="2905690"/>
    <lineage>
        <taxon>Bacteria</taxon>
        <taxon>Pseudomonadati</taxon>
        <taxon>Myxococcota</taxon>
        <taxon>Myxococcia</taxon>
        <taxon>Myxococcales</taxon>
        <taxon>Sorangiineae</taxon>
        <taxon>Pendulisporaceae</taxon>
        <taxon>Pendulispora</taxon>
    </lineage>
</organism>
<feature type="transmembrane region" description="Helical" evidence="1">
    <location>
        <begin position="25"/>
        <end position="47"/>
    </location>
</feature>
<protein>
    <submittedName>
        <fullName evidence="2">DUF1360 domain-containing protein</fullName>
    </submittedName>
</protein>
<accession>A0ABZ2KDL4</accession>
<dbReference type="Pfam" id="PF07098">
    <property type="entry name" value="DUF1360"/>
    <property type="match status" value="1"/>
</dbReference>
<feature type="transmembrane region" description="Helical" evidence="1">
    <location>
        <begin position="113"/>
        <end position="138"/>
    </location>
</feature>
<dbReference type="EMBL" id="CP089982">
    <property type="protein sequence ID" value="WXA96169.1"/>
    <property type="molecule type" value="Genomic_DNA"/>
</dbReference>
<keyword evidence="1" id="KW-0812">Transmembrane</keyword>
<sequence length="168" mass="18861">MSNMADRAHQVIESYKGDTEEELPITAYVGLSVAFLGGFVTVLGLTVRKRKLPIRMETRDMLLIGLATHWLTRVVSRERVTIPLRAPFTRRTKSQRSGDIKEKPRGAGLRRAVGSLVTCPFCMGPWTASVLSVGLIWFPRPARWAMGMFGAVAVSDFLHHIYARVRQH</sequence>
<gene>
    <name evidence="2" type="ORF">LZC95_04870</name>
</gene>
<dbReference type="InterPro" id="IPR010773">
    <property type="entry name" value="Mycophage_PG1_Gp7"/>
</dbReference>
<keyword evidence="3" id="KW-1185">Reference proteome</keyword>
<keyword evidence="1" id="KW-0472">Membrane</keyword>